<dbReference type="AlphaFoldDB" id="A0A8G1VJP0"/>
<evidence type="ECO:0000313" key="2">
    <source>
        <dbReference type="Proteomes" id="UP000249526"/>
    </source>
</evidence>
<evidence type="ECO:0000313" key="1">
    <source>
        <dbReference type="EMBL" id="RAH55641.1"/>
    </source>
</evidence>
<protein>
    <submittedName>
        <fullName evidence="1">Uncharacterized protein</fullName>
    </submittedName>
</protein>
<dbReference type="EMBL" id="KZ825068">
    <property type="protein sequence ID" value="RAH55641.1"/>
    <property type="molecule type" value="Genomic_DNA"/>
</dbReference>
<dbReference type="Proteomes" id="UP000249526">
    <property type="component" value="Unassembled WGS sequence"/>
</dbReference>
<sequence length="133" mass="14508">MLDDSGTTAPGHHPSFYSLPLEQRSSRSSRTLTIHPLTQKGKDIVLGFKSGCTRSFLAVGQDSSSSATTFFISVRFESDQFIWAAFLAYRPDTLKIHAPNNSWRITYLCIQSSMMVVVGASGDRTSDGNGAGR</sequence>
<dbReference type="GeneID" id="37165800"/>
<organism evidence="1 2">
    <name type="scientific">Aspergillus piperis CBS 112811</name>
    <dbReference type="NCBI Taxonomy" id="1448313"/>
    <lineage>
        <taxon>Eukaryota</taxon>
        <taxon>Fungi</taxon>
        <taxon>Dikarya</taxon>
        <taxon>Ascomycota</taxon>
        <taxon>Pezizomycotina</taxon>
        <taxon>Eurotiomycetes</taxon>
        <taxon>Eurotiomycetidae</taxon>
        <taxon>Eurotiales</taxon>
        <taxon>Aspergillaceae</taxon>
        <taxon>Aspergillus</taxon>
        <taxon>Aspergillus subgen. Circumdati</taxon>
    </lineage>
</organism>
<reference evidence="1 2" key="1">
    <citation type="submission" date="2018-02" db="EMBL/GenBank/DDBJ databases">
        <title>The genomes of Aspergillus section Nigri reveals drivers in fungal speciation.</title>
        <authorList>
            <consortium name="DOE Joint Genome Institute"/>
            <person name="Vesth T.C."/>
            <person name="Nybo J."/>
            <person name="Theobald S."/>
            <person name="Brandl J."/>
            <person name="Frisvad J.C."/>
            <person name="Nielsen K.F."/>
            <person name="Lyhne E.K."/>
            <person name="Kogle M.E."/>
            <person name="Kuo A."/>
            <person name="Riley R."/>
            <person name="Clum A."/>
            <person name="Nolan M."/>
            <person name="Lipzen A."/>
            <person name="Salamov A."/>
            <person name="Henrissat B."/>
            <person name="Wiebenga A."/>
            <person name="De vries R.P."/>
            <person name="Grigoriev I.V."/>
            <person name="Mortensen U.H."/>
            <person name="Andersen M.R."/>
            <person name="Baker S.E."/>
        </authorList>
    </citation>
    <scope>NUCLEOTIDE SEQUENCE [LARGE SCALE GENOMIC DNA]</scope>
    <source>
        <strain evidence="1 2">CBS 112811</strain>
    </source>
</reference>
<keyword evidence="2" id="KW-1185">Reference proteome</keyword>
<name>A0A8G1VJP0_9EURO</name>
<accession>A0A8G1VJP0</accession>
<gene>
    <name evidence="1" type="ORF">BO85DRAFT_470462</name>
</gene>
<dbReference type="RefSeq" id="XP_025513563.1">
    <property type="nucleotide sequence ID" value="XM_025662398.1"/>
</dbReference>
<proteinExistence type="predicted"/>